<protein>
    <submittedName>
        <fullName evidence="9">Major facilitator superfamily MFS_1</fullName>
    </submittedName>
</protein>
<feature type="transmembrane region" description="Helical" evidence="7">
    <location>
        <begin position="329"/>
        <end position="349"/>
    </location>
</feature>
<dbReference type="PANTHER" id="PTHR42718:SF46">
    <property type="entry name" value="BLR6921 PROTEIN"/>
    <property type="match status" value="1"/>
</dbReference>
<dbReference type="GO" id="GO:0022857">
    <property type="term" value="F:transmembrane transporter activity"/>
    <property type="evidence" value="ECO:0007669"/>
    <property type="project" value="InterPro"/>
</dbReference>
<dbReference type="Proteomes" id="UP000019805">
    <property type="component" value="Chromosome"/>
</dbReference>
<dbReference type="GO" id="GO:0005886">
    <property type="term" value="C:plasma membrane"/>
    <property type="evidence" value="ECO:0007669"/>
    <property type="project" value="UniProtKB-SubCell"/>
</dbReference>
<dbReference type="InterPro" id="IPR020846">
    <property type="entry name" value="MFS_dom"/>
</dbReference>
<feature type="transmembrane region" description="Helical" evidence="7">
    <location>
        <begin position="12"/>
        <end position="34"/>
    </location>
</feature>
<feature type="domain" description="Major facilitator superfamily (MFS) profile" evidence="8">
    <location>
        <begin position="12"/>
        <end position="458"/>
    </location>
</feature>
<keyword evidence="6 7" id="KW-0472">Membrane</keyword>
<keyword evidence="5 7" id="KW-1133">Transmembrane helix</keyword>
<name>W8WVE3_CASD6</name>
<keyword evidence="4 7" id="KW-0812">Transmembrane</keyword>
<evidence type="ECO:0000313" key="9">
    <source>
        <dbReference type="EMBL" id="CDM23539.1"/>
    </source>
</evidence>
<evidence type="ECO:0000256" key="7">
    <source>
        <dbReference type="SAM" id="Phobius"/>
    </source>
</evidence>
<organism evidence="9 10">
    <name type="scientific">Castellaniella defragrans (strain DSM 12143 / CCUG 39792 / 65Phen)</name>
    <name type="common">Alcaligenes defragrans</name>
    <dbReference type="NCBI Taxonomy" id="1437824"/>
    <lineage>
        <taxon>Bacteria</taxon>
        <taxon>Pseudomonadati</taxon>
        <taxon>Pseudomonadota</taxon>
        <taxon>Betaproteobacteria</taxon>
        <taxon>Burkholderiales</taxon>
        <taxon>Alcaligenaceae</taxon>
        <taxon>Castellaniella</taxon>
    </lineage>
</organism>
<accession>W8WVE3</accession>
<keyword evidence="3" id="KW-1003">Cell membrane</keyword>
<feature type="transmembrane region" description="Helical" evidence="7">
    <location>
        <begin position="103"/>
        <end position="124"/>
    </location>
</feature>
<evidence type="ECO:0000256" key="3">
    <source>
        <dbReference type="ARBA" id="ARBA00022475"/>
    </source>
</evidence>
<proteinExistence type="predicted"/>
<dbReference type="OrthoDB" id="9807274at2"/>
<dbReference type="KEGG" id="cdn:BN940_05351"/>
<evidence type="ECO:0000256" key="2">
    <source>
        <dbReference type="ARBA" id="ARBA00022448"/>
    </source>
</evidence>
<sequence length="466" mass="49140">MSALQDARLRLAMFLVTGAMFMEVLDGNIIATALPDMSRSFGIDAVRLNVAISAYLLALGAFIPVSGWMTDRYGPRRVFACAIAGFTLTSLGCGLVENLHAFVVLRVLQGASGALMVPVGRLLVLRHTPQERRMAAMSNLVWPALVAPVIAPPLGGFIASHLDWHWIFFLNVPLGILGFVLALWLIPPLEPAPRRPFDWTGFALCGLGIFALLGALERLAATIDPAGLALLAGGAVLAAAALRHLRRAAAPMLSLAPLRIATFRVVAIGGSVTRMAIGSLPFLLPLMFQLGFGMNAFEAGLLLLVVFAGNLGMKAVTTPILRRFGYRPVMLWNGLLAAASLAACALLTPSMPLPLLLPILFVHGMARSMQFTCLGTLAFADVPEARMADANGLFNVVSQLGMAAGITLGALAVRLGEALAGALDIAGQAFPYRVAFMIAAGIALAGLLDTVRLPKGAGDHFVARPR</sequence>
<gene>
    <name evidence="9" type="ORF">BN940_05351</name>
</gene>
<feature type="transmembrane region" description="Helical" evidence="7">
    <location>
        <begin position="78"/>
        <end position="97"/>
    </location>
</feature>
<feature type="transmembrane region" description="Helical" evidence="7">
    <location>
        <begin position="296"/>
        <end position="317"/>
    </location>
</feature>
<dbReference type="Gene3D" id="1.20.1720.10">
    <property type="entry name" value="Multidrug resistance protein D"/>
    <property type="match status" value="1"/>
</dbReference>
<dbReference type="STRING" id="1437824.BN940_05351"/>
<dbReference type="PANTHER" id="PTHR42718">
    <property type="entry name" value="MAJOR FACILITATOR SUPERFAMILY MULTIDRUG TRANSPORTER MFSC"/>
    <property type="match status" value="1"/>
</dbReference>
<evidence type="ECO:0000256" key="6">
    <source>
        <dbReference type="ARBA" id="ARBA00023136"/>
    </source>
</evidence>
<feature type="transmembrane region" description="Helical" evidence="7">
    <location>
        <begin position="46"/>
        <end position="66"/>
    </location>
</feature>
<dbReference type="RefSeq" id="WP_043680854.1">
    <property type="nucleotide sequence ID" value="NZ_HG916765.1"/>
</dbReference>
<dbReference type="PROSITE" id="PS50850">
    <property type="entry name" value="MFS"/>
    <property type="match status" value="1"/>
</dbReference>
<keyword evidence="10" id="KW-1185">Reference proteome</keyword>
<feature type="transmembrane region" description="Helical" evidence="7">
    <location>
        <begin position="432"/>
        <end position="451"/>
    </location>
</feature>
<feature type="transmembrane region" description="Helical" evidence="7">
    <location>
        <begin position="164"/>
        <end position="185"/>
    </location>
</feature>
<dbReference type="Gene3D" id="1.20.1250.20">
    <property type="entry name" value="MFS general substrate transporter like domains"/>
    <property type="match status" value="1"/>
</dbReference>
<dbReference type="EMBL" id="HG916765">
    <property type="protein sequence ID" value="CDM23539.1"/>
    <property type="molecule type" value="Genomic_DNA"/>
</dbReference>
<feature type="transmembrane region" description="Helical" evidence="7">
    <location>
        <begin position="263"/>
        <end position="284"/>
    </location>
</feature>
<feature type="transmembrane region" description="Helical" evidence="7">
    <location>
        <begin position="197"/>
        <end position="216"/>
    </location>
</feature>
<dbReference type="HOGENOM" id="CLU_000960_28_0_4"/>
<feature type="transmembrane region" description="Helical" evidence="7">
    <location>
        <begin position="392"/>
        <end position="412"/>
    </location>
</feature>
<dbReference type="AlphaFoldDB" id="W8WVE3"/>
<feature type="transmembrane region" description="Helical" evidence="7">
    <location>
        <begin position="222"/>
        <end position="242"/>
    </location>
</feature>
<dbReference type="PATRIC" id="fig|1437824.5.peg.1056"/>
<feature type="transmembrane region" description="Helical" evidence="7">
    <location>
        <begin position="355"/>
        <end position="380"/>
    </location>
</feature>
<evidence type="ECO:0000256" key="5">
    <source>
        <dbReference type="ARBA" id="ARBA00022989"/>
    </source>
</evidence>
<feature type="transmembrane region" description="Helical" evidence="7">
    <location>
        <begin position="136"/>
        <end position="158"/>
    </location>
</feature>
<dbReference type="eggNOG" id="COG2814">
    <property type="taxonomic scope" value="Bacteria"/>
</dbReference>
<evidence type="ECO:0000259" key="8">
    <source>
        <dbReference type="PROSITE" id="PS50850"/>
    </source>
</evidence>
<keyword evidence="2" id="KW-0813">Transport</keyword>
<evidence type="ECO:0000256" key="4">
    <source>
        <dbReference type="ARBA" id="ARBA00022692"/>
    </source>
</evidence>
<dbReference type="InterPro" id="IPR011701">
    <property type="entry name" value="MFS"/>
</dbReference>
<evidence type="ECO:0000313" key="10">
    <source>
        <dbReference type="Proteomes" id="UP000019805"/>
    </source>
</evidence>
<evidence type="ECO:0000256" key="1">
    <source>
        <dbReference type="ARBA" id="ARBA00004651"/>
    </source>
</evidence>
<dbReference type="Pfam" id="PF07690">
    <property type="entry name" value="MFS_1"/>
    <property type="match status" value="1"/>
</dbReference>
<dbReference type="InterPro" id="IPR036259">
    <property type="entry name" value="MFS_trans_sf"/>
</dbReference>
<dbReference type="SUPFAM" id="SSF103473">
    <property type="entry name" value="MFS general substrate transporter"/>
    <property type="match status" value="1"/>
</dbReference>
<reference evidence="9 10" key="1">
    <citation type="journal article" date="2014" name="BMC Microbiol.">
        <title>The oxygen-independent metabolism of cyclic monoterpenes in Castellaniella defragrans 65Phen.</title>
        <authorList>
            <person name="Petasch J."/>
            <person name="Disch E.M."/>
            <person name="Markert S."/>
            <person name="Becher D."/>
            <person name="Schweder T."/>
            <person name="Huttel B."/>
            <person name="Reinhardt R."/>
            <person name="Harder J."/>
        </authorList>
    </citation>
    <scope>NUCLEOTIDE SEQUENCE [LARGE SCALE GENOMIC DNA]</scope>
    <source>
        <strain evidence="9">65Phen</strain>
    </source>
</reference>
<comment type="subcellular location">
    <subcellularLocation>
        <location evidence="1">Cell membrane</location>
        <topology evidence="1">Multi-pass membrane protein</topology>
    </subcellularLocation>
</comment>